<comment type="caution">
    <text evidence="1">The sequence shown here is derived from an EMBL/GenBank/DDBJ whole genome shotgun (WGS) entry which is preliminary data.</text>
</comment>
<proteinExistence type="predicted"/>
<evidence type="ECO:0000313" key="2">
    <source>
        <dbReference type="Proteomes" id="UP001253439"/>
    </source>
</evidence>
<name>A0AAE4EYC9_9EURY</name>
<sequence length="178" mass="19021">MAPPLKLSSRNRRIALILGIVAIFGLFAGCSSSDPGQTGPVTVYLTNDGNATHEFSVATVDGELGQNAVVINRRNKSVDYASAGQGLGKHTYSRDYGYVTSLELPANRTEAVGTYTLNPNETVQTNATEFDTGDTLVIVNRREDRIVTMITANCNEASLNFVSVTASPNDTFAGYFCG</sequence>
<dbReference type="RefSeq" id="WP_310897093.1">
    <property type="nucleotide sequence ID" value="NZ_JAMQOM010000005.1"/>
</dbReference>
<gene>
    <name evidence="1" type="ORF">NDI54_14110</name>
</gene>
<dbReference type="Proteomes" id="UP001253439">
    <property type="component" value="Unassembled WGS sequence"/>
</dbReference>
<keyword evidence="2" id="KW-1185">Reference proteome</keyword>
<reference evidence="1 2" key="1">
    <citation type="submission" date="2022-06" db="EMBL/GenBank/DDBJ databases">
        <title>Haloarcula sp. a new haloarchaeum isolate from saline soil.</title>
        <authorList>
            <person name="Strakova D."/>
            <person name="Galisteo C."/>
            <person name="Sanchez-Porro C."/>
            <person name="Ventosa A."/>
        </authorList>
    </citation>
    <scope>NUCLEOTIDE SEQUENCE [LARGE SCALE GENOMIC DNA]</scope>
    <source>
        <strain evidence="1 2">S1AR25-5A</strain>
    </source>
</reference>
<protein>
    <submittedName>
        <fullName evidence="1">Uncharacterized protein</fullName>
    </submittedName>
</protein>
<accession>A0AAE4EYC9</accession>
<evidence type="ECO:0000313" key="1">
    <source>
        <dbReference type="EMBL" id="MDS0222476.1"/>
    </source>
</evidence>
<dbReference type="AlphaFoldDB" id="A0AAE4EYC9"/>
<organism evidence="1 2">
    <name type="scientific">Haloarcula terrestris</name>
    <dbReference type="NCBI Taxonomy" id="2950533"/>
    <lineage>
        <taxon>Archaea</taxon>
        <taxon>Methanobacteriati</taxon>
        <taxon>Methanobacteriota</taxon>
        <taxon>Stenosarchaea group</taxon>
        <taxon>Halobacteria</taxon>
        <taxon>Halobacteriales</taxon>
        <taxon>Haloarculaceae</taxon>
        <taxon>Haloarcula</taxon>
    </lineage>
</organism>
<dbReference type="EMBL" id="JAMQOM010000005">
    <property type="protein sequence ID" value="MDS0222476.1"/>
    <property type="molecule type" value="Genomic_DNA"/>
</dbReference>
<dbReference type="PROSITE" id="PS51257">
    <property type="entry name" value="PROKAR_LIPOPROTEIN"/>
    <property type="match status" value="1"/>
</dbReference>